<reference evidence="2" key="1">
    <citation type="submission" date="2013-07" db="EMBL/GenBank/DDBJ databases">
        <title>Sub-species coevolution in mutualistic symbiosis.</title>
        <authorList>
            <person name="Murfin K."/>
            <person name="Klassen J."/>
            <person name="Lee M."/>
            <person name="Forst S."/>
            <person name="Stock P."/>
            <person name="Goodrich-Blair H."/>
        </authorList>
    </citation>
    <scope>NUCLEOTIDE SEQUENCE [LARGE SCALE GENOMIC DNA]</scope>
    <source>
        <strain evidence="2">Kraussei Becker Underwood</strain>
    </source>
</reference>
<protein>
    <submittedName>
        <fullName evidence="2">Uncharacterized protein</fullName>
    </submittedName>
</protein>
<comment type="caution">
    <text evidence="2">The sequence shown here is derived from an EMBL/GenBank/DDBJ whole genome shotgun (WGS) entry which is preliminary data.</text>
</comment>
<feature type="transmembrane region" description="Helical" evidence="1">
    <location>
        <begin position="6"/>
        <end position="25"/>
    </location>
</feature>
<dbReference type="HOGENOM" id="CLU_3207107_0_0_6"/>
<evidence type="ECO:0000256" key="1">
    <source>
        <dbReference type="SAM" id="Phobius"/>
    </source>
</evidence>
<gene>
    <name evidence="2" type="ORF">XBKB1_2160012</name>
</gene>
<proteinExistence type="predicted"/>
<keyword evidence="1" id="KW-1133">Transmembrane helix</keyword>
<sequence length="45" mass="5357">MAGECFYWFCVLHHIGFTLWSQLFVKKSPYTKNKGRFFYATMGKS</sequence>
<organism evidence="2">
    <name type="scientific">Xenorhabdus bovienii str. kraussei Becker Underwood</name>
    <dbReference type="NCBI Taxonomy" id="1398204"/>
    <lineage>
        <taxon>Bacteria</taxon>
        <taxon>Pseudomonadati</taxon>
        <taxon>Pseudomonadota</taxon>
        <taxon>Gammaproteobacteria</taxon>
        <taxon>Enterobacterales</taxon>
        <taxon>Morganellaceae</taxon>
        <taxon>Xenorhabdus</taxon>
    </lineage>
</organism>
<accession>A0A077PS52</accession>
<dbReference type="Proteomes" id="UP000028493">
    <property type="component" value="Unassembled WGS sequence"/>
</dbReference>
<dbReference type="AlphaFoldDB" id="A0A077PS52"/>
<keyword evidence="1" id="KW-0472">Membrane</keyword>
<keyword evidence="1" id="KW-0812">Transmembrane</keyword>
<dbReference type="EMBL" id="CBSZ010000131">
    <property type="protein sequence ID" value="CDH23868.1"/>
    <property type="molecule type" value="Genomic_DNA"/>
</dbReference>
<name>A0A077PS52_XENBV</name>
<evidence type="ECO:0000313" key="2">
    <source>
        <dbReference type="EMBL" id="CDH23868.1"/>
    </source>
</evidence>